<dbReference type="Proteomes" id="UP000235145">
    <property type="component" value="Unassembled WGS sequence"/>
</dbReference>
<protein>
    <recommendedName>
        <fullName evidence="3">DUF659 domain-containing protein</fullName>
    </recommendedName>
</protein>
<keyword evidence="2" id="KW-1185">Reference proteome</keyword>
<proteinExistence type="predicted"/>
<organism evidence="1 2">
    <name type="scientific">Lactuca sativa</name>
    <name type="common">Garden lettuce</name>
    <dbReference type="NCBI Taxonomy" id="4236"/>
    <lineage>
        <taxon>Eukaryota</taxon>
        <taxon>Viridiplantae</taxon>
        <taxon>Streptophyta</taxon>
        <taxon>Embryophyta</taxon>
        <taxon>Tracheophyta</taxon>
        <taxon>Spermatophyta</taxon>
        <taxon>Magnoliopsida</taxon>
        <taxon>eudicotyledons</taxon>
        <taxon>Gunneridae</taxon>
        <taxon>Pentapetalae</taxon>
        <taxon>asterids</taxon>
        <taxon>campanulids</taxon>
        <taxon>Asterales</taxon>
        <taxon>Asteraceae</taxon>
        <taxon>Cichorioideae</taxon>
        <taxon>Cichorieae</taxon>
        <taxon>Lactucinae</taxon>
        <taxon>Lactuca</taxon>
    </lineage>
</organism>
<reference evidence="1 2" key="1">
    <citation type="journal article" date="2017" name="Nat. Commun.">
        <title>Genome assembly with in vitro proximity ligation data and whole-genome triplication in lettuce.</title>
        <authorList>
            <person name="Reyes-Chin-Wo S."/>
            <person name="Wang Z."/>
            <person name="Yang X."/>
            <person name="Kozik A."/>
            <person name="Arikit S."/>
            <person name="Song C."/>
            <person name="Xia L."/>
            <person name="Froenicke L."/>
            <person name="Lavelle D.O."/>
            <person name="Truco M.J."/>
            <person name="Xia R."/>
            <person name="Zhu S."/>
            <person name="Xu C."/>
            <person name="Xu H."/>
            <person name="Xu X."/>
            <person name="Cox K."/>
            <person name="Korf I."/>
            <person name="Meyers B.C."/>
            <person name="Michelmore R.W."/>
        </authorList>
    </citation>
    <scope>NUCLEOTIDE SEQUENCE [LARGE SCALE GENOMIC DNA]</scope>
    <source>
        <strain evidence="2">cv. Salinas</strain>
        <tissue evidence="1">Seedlings</tissue>
    </source>
</reference>
<dbReference type="AlphaFoldDB" id="A0A9R1WLI8"/>
<dbReference type="EMBL" id="NBSK02000001">
    <property type="protein sequence ID" value="KAJ0224666.1"/>
    <property type="molecule type" value="Genomic_DNA"/>
</dbReference>
<evidence type="ECO:0000313" key="1">
    <source>
        <dbReference type="EMBL" id="KAJ0224666.1"/>
    </source>
</evidence>
<evidence type="ECO:0000313" key="2">
    <source>
        <dbReference type="Proteomes" id="UP000235145"/>
    </source>
</evidence>
<dbReference type="PANTHER" id="PTHR32166:SF74">
    <property type="entry name" value="OS05G0256350 PROTEIN"/>
    <property type="match status" value="1"/>
</dbReference>
<accession>A0A9R1WLI8</accession>
<comment type="caution">
    <text evidence="1">The sequence shown here is derived from an EMBL/GenBank/DDBJ whole genome shotgun (WGS) entry which is preliminary data.</text>
</comment>
<evidence type="ECO:0008006" key="3">
    <source>
        <dbReference type="Google" id="ProtNLM"/>
    </source>
</evidence>
<sequence>MLKKEFDLLDEVVEEIGEDIVVQVVNENAKKKHVLTPCSAHCIVLMLEKIGDLNQNKNSLLKAKKVSNFIYSHQWVLSLSWISTGRHGILHDFSDYTNHLRIEITITTNPSVFYSMKTTMPLVEVLRLVDGEQTPKMGFFMGRWTSAKKK</sequence>
<name>A0A9R1WLI8_LACSA</name>
<dbReference type="PANTHER" id="PTHR32166">
    <property type="entry name" value="OSJNBA0013A04.12 PROTEIN"/>
    <property type="match status" value="1"/>
</dbReference>
<gene>
    <name evidence="1" type="ORF">LSAT_V11C100006550</name>
</gene>